<organism evidence="2 3">
    <name type="scientific">Methylomarinum roseum</name>
    <dbReference type="NCBI Taxonomy" id="3067653"/>
    <lineage>
        <taxon>Bacteria</taxon>
        <taxon>Pseudomonadati</taxon>
        <taxon>Pseudomonadota</taxon>
        <taxon>Gammaproteobacteria</taxon>
        <taxon>Methylococcales</taxon>
        <taxon>Methylococcaceae</taxon>
        <taxon>Methylomarinum</taxon>
    </lineage>
</organism>
<evidence type="ECO:0000313" key="2">
    <source>
        <dbReference type="EMBL" id="XBS22243.1"/>
    </source>
</evidence>
<dbReference type="EMBL" id="CP157743">
    <property type="protein sequence ID" value="XBS22243.1"/>
    <property type="molecule type" value="Genomic_DNA"/>
</dbReference>
<dbReference type="Proteomes" id="UP001225378">
    <property type="component" value="Chromosome"/>
</dbReference>
<keyword evidence="1" id="KW-0812">Transmembrane</keyword>
<evidence type="ECO:0000313" key="3">
    <source>
        <dbReference type="Proteomes" id="UP001225378"/>
    </source>
</evidence>
<dbReference type="RefSeq" id="WP_305908782.1">
    <property type="nucleotide sequence ID" value="NZ_CP157743.1"/>
</dbReference>
<keyword evidence="1" id="KW-1133">Transmembrane helix</keyword>
<keyword evidence="3" id="KW-1185">Reference proteome</keyword>
<proteinExistence type="predicted"/>
<dbReference type="KEGG" id="mech:Q9L42_008975"/>
<sequence>MKNLKKDIINGLLFVVGIFGFISGAFIISTVSFGAAAIFSNIDFNNRLHA</sequence>
<accession>A0AAU7NZ36</accession>
<reference evidence="2 3" key="1">
    <citation type="journal article" date="2024" name="Microbiology">
        <title>Methylomarinum rosea sp. nov., a novel halophilic methanotrophic bacterium from the hypersaline Lake Elton.</title>
        <authorList>
            <person name="Suleimanov R.Z."/>
            <person name="Oshkin I.Y."/>
            <person name="Danilova O.V."/>
            <person name="Suzina N.E."/>
            <person name="Dedysh S.N."/>
        </authorList>
    </citation>
    <scope>NUCLEOTIDE SEQUENCE [LARGE SCALE GENOMIC DNA]</scope>
    <source>
        <strain evidence="2 3">Ch1-1</strain>
    </source>
</reference>
<gene>
    <name evidence="2" type="ORF">Q9L42_008975</name>
</gene>
<feature type="transmembrane region" description="Helical" evidence="1">
    <location>
        <begin position="12"/>
        <end position="39"/>
    </location>
</feature>
<keyword evidence="1" id="KW-0472">Membrane</keyword>
<dbReference type="AlphaFoldDB" id="A0AAU7NZ36"/>
<protein>
    <submittedName>
        <fullName evidence="2">Uncharacterized protein</fullName>
    </submittedName>
</protein>
<name>A0AAU7NZ36_9GAMM</name>
<evidence type="ECO:0000256" key="1">
    <source>
        <dbReference type="SAM" id="Phobius"/>
    </source>
</evidence>